<organism evidence="2 3">
    <name type="scientific">Chelonobacter oris</name>
    <dbReference type="NCBI Taxonomy" id="505317"/>
    <lineage>
        <taxon>Bacteria</taxon>
        <taxon>Pseudomonadati</taxon>
        <taxon>Pseudomonadota</taxon>
        <taxon>Gammaproteobacteria</taxon>
        <taxon>Pasteurellales</taxon>
        <taxon>Pasteurellaceae</taxon>
        <taxon>Chelonobacter</taxon>
    </lineage>
</organism>
<keyword evidence="1" id="KW-0812">Transmembrane</keyword>
<feature type="transmembrane region" description="Helical" evidence="1">
    <location>
        <begin position="16"/>
        <end position="33"/>
    </location>
</feature>
<dbReference type="RefSeq" id="WP_152596715.1">
    <property type="nucleotide sequence ID" value="NZ_JSUM01000006.1"/>
</dbReference>
<reference evidence="2 3" key="1">
    <citation type="submission" date="2014-11" db="EMBL/GenBank/DDBJ databases">
        <title>Draft genome sequence of Chelonobacter oris 1662T, associated with respiratory disease in Hermann's Tortoises.</title>
        <authorList>
            <person name="Kudirkiene E."/>
            <person name="Hansen M.J."/>
            <person name="Bojesen A.M."/>
        </authorList>
    </citation>
    <scope>NUCLEOTIDE SEQUENCE [LARGE SCALE GENOMIC DNA]</scope>
    <source>
        <strain evidence="2 3">1662</strain>
    </source>
</reference>
<evidence type="ECO:0000313" key="2">
    <source>
        <dbReference type="EMBL" id="KGQ70620.1"/>
    </source>
</evidence>
<sequence length="79" mass="8862">MLIFLFLSAAGEEQRILLLTALFFLIVGAFGYYQKQNEFMIGMLLAIGLTLGSFYQYSLQYQGGNLFAIRSPHVAVADF</sequence>
<accession>A0A0A3AU92</accession>
<keyword evidence="1" id="KW-0472">Membrane</keyword>
<evidence type="ECO:0000313" key="3">
    <source>
        <dbReference type="Proteomes" id="UP000030380"/>
    </source>
</evidence>
<dbReference type="STRING" id="505317.OA57_04350"/>
<dbReference type="Proteomes" id="UP000030380">
    <property type="component" value="Unassembled WGS sequence"/>
</dbReference>
<keyword evidence="3" id="KW-1185">Reference proteome</keyword>
<name>A0A0A3AU92_9PAST</name>
<evidence type="ECO:0000256" key="1">
    <source>
        <dbReference type="SAM" id="Phobius"/>
    </source>
</evidence>
<dbReference type="AlphaFoldDB" id="A0A0A3AU92"/>
<keyword evidence="1" id="KW-1133">Transmembrane helix</keyword>
<proteinExistence type="predicted"/>
<comment type="caution">
    <text evidence="2">The sequence shown here is derived from an EMBL/GenBank/DDBJ whole genome shotgun (WGS) entry which is preliminary data.</text>
</comment>
<dbReference type="EMBL" id="JSUM01000006">
    <property type="protein sequence ID" value="KGQ70620.1"/>
    <property type="molecule type" value="Genomic_DNA"/>
</dbReference>
<feature type="transmembrane region" description="Helical" evidence="1">
    <location>
        <begin position="39"/>
        <end position="57"/>
    </location>
</feature>
<gene>
    <name evidence="2" type="ORF">OA57_04350</name>
</gene>
<protein>
    <submittedName>
        <fullName evidence="2">Uncharacterized protein</fullName>
    </submittedName>
</protein>